<dbReference type="Pfam" id="PF01535">
    <property type="entry name" value="PPR"/>
    <property type="match status" value="1"/>
</dbReference>
<sequence>MQEKGIKIDVVTYTSLLHWFSNDGDVDGAVRIWEEMKTRRCDPTVVSFTAYMKVLFDHNGVKEATKVYMEMLQSGCSPNCYTHTVLIEHLADSVTLLVCVQKDYYYQDKFCPFSLGTMYSSTMVCKYKEVLEIFNKMQEVGVQPDKAT</sequence>
<dbReference type="GO" id="GO:0003729">
    <property type="term" value="F:mRNA binding"/>
    <property type="evidence" value="ECO:0007669"/>
    <property type="project" value="TreeGrafter"/>
</dbReference>
<keyword evidence="2" id="KW-0677">Repeat</keyword>
<feature type="repeat" description="PPR" evidence="3">
    <location>
        <begin position="44"/>
        <end position="78"/>
    </location>
</feature>
<comment type="similarity">
    <text evidence="1">Belongs to the PPR family. P subfamily.</text>
</comment>
<dbReference type="PANTHER" id="PTHR47934">
    <property type="entry name" value="PENTATRICOPEPTIDE REPEAT-CONTAINING PROTEIN PET309, MITOCHONDRIAL"/>
    <property type="match status" value="1"/>
</dbReference>
<dbReference type="InterPro" id="IPR002885">
    <property type="entry name" value="PPR_rpt"/>
</dbReference>
<dbReference type="PROSITE" id="PS51375">
    <property type="entry name" value="PPR"/>
    <property type="match status" value="2"/>
</dbReference>
<dbReference type="AlphaFoldDB" id="A0A4S4DUF7"/>
<evidence type="ECO:0008006" key="6">
    <source>
        <dbReference type="Google" id="ProtNLM"/>
    </source>
</evidence>
<reference evidence="4 5" key="1">
    <citation type="journal article" date="2018" name="Proc. Natl. Acad. Sci. U.S.A.">
        <title>Draft genome sequence of Camellia sinensis var. sinensis provides insights into the evolution of the tea genome and tea quality.</title>
        <authorList>
            <person name="Wei C."/>
            <person name="Yang H."/>
            <person name="Wang S."/>
            <person name="Zhao J."/>
            <person name="Liu C."/>
            <person name="Gao L."/>
            <person name="Xia E."/>
            <person name="Lu Y."/>
            <person name="Tai Y."/>
            <person name="She G."/>
            <person name="Sun J."/>
            <person name="Cao H."/>
            <person name="Tong W."/>
            <person name="Gao Q."/>
            <person name="Li Y."/>
            <person name="Deng W."/>
            <person name="Jiang X."/>
            <person name="Wang W."/>
            <person name="Chen Q."/>
            <person name="Zhang S."/>
            <person name="Li H."/>
            <person name="Wu J."/>
            <person name="Wang P."/>
            <person name="Li P."/>
            <person name="Shi C."/>
            <person name="Zheng F."/>
            <person name="Jian J."/>
            <person name="Huang B."/>
            <person name="Shan D."/>
            <person name="Shi M."/>
            <person name="Fang C."/>
            <person name="Yue Y."/>
            <person name="Li F."/>
            <person name="Li D."/>
            <person name="Wei S."/>
            <person name="Han B."/>
            <person name="Jiang C."/>
            <person name="Yin Y."/>
            <person name="Xia T."/>
            <person name="Zhang Z."/>
            <person name="Bennetzen J.L."/>
            <person name="Zhao S."/>
            <person name="Wan X."/>
        </authorList>
    </citation>
    <scope>NUCLEOTIDE SEQUENCE [LARGE SCALE GENOMIC DNA]</scope>
    <source>
        <strain evidence="5">cv. Shuchazao</strain>
        <tissue evidence="4">Leaf</tissue>
    </source>
</reference>
<protein>
    <recommendedName>
        <fullName evidence="6">Pentacotripeptide-repeat region of PRORP domain-containing protein</fullName>
    </recommendedName>
</protein>
<name>A0A4S4DUF7_CAMSN</name>
<evidence type="ECO:0000256" key="3">
    <source>
        <dbReference type="PROSITE-ProRule" id="PRU00708"/>
    </source>
</evidence>
<dbReference type="Pfam" id="PF13812">
    <property type="entry name" value="PPR_3"/>
    <property type="match status" value="1"/>
</dbReference>
<dbReference type="NCBIfam" id="TIGR00756">
    <property type="entry name" value="PPR"/>
    <property type="match status" value="2"/>
</dbReference>
<dbReference type="GO" id="GO:0007005">
    <property type="term" value="P:mitochondrion organization"/>
    <property type="evidence" value="ECO:0007669"/>
    <property type="project" value="TreeGrafter"/>
</dbReference>
<keyword evidence="5" id="KW-1185">Reference proteome</keyword>
<proteinExistence type="inferred from homology"/>
<dbReference type="Gene3D" id="1.25.40.10">
    <property type="entry name" value="Tetratricopeptide repeat domain"/>
    <property type="match status" value="1"/>
</dbReference>
<dbReference type="InterPro" id="IPR011990">
    <property type="entry name" value="TPR-like_helical_dom_sf"/>
</dbReference>
<evidence type="ECO:0000256" key="2">
    <source>
        <dbReference type="ARBA" id="ARBA00022737"/>
    </source>
</evidence>
<comment type="caution">
    <text evidence="4">The sequence shown here is derived from an EMBL/GenBank/DDBJ whole genome shotgun (WGS) entry which is preliminary data.</text>
</comment>
<evidence type="ECO:0000313" key="4">
    <source>
        <dbReference type="EMBL" id="THG06912.1"/>
    </source>
</evidence>
<dbReference type="GO" id="GO:0006396">
    <property type="term" value="P:RNA processing"/>
    <property type="evidence" value="ECO:0007669"/>
    <property type="project" value="TreeGrafter"/>
</dbReference>
<dbReference type="PANTHER" id="PTHR47934:SF28">
    <property type="entry name" value="OS04G0488500 PROTEIN"/>
    <property type="match status" value="1"/>
</dbReference>
<dbReference type="GO" id="GO:0005739">
    <property type="term" value="C:mitochondrion"/>
    <property type="evidence" value="ECO:0007669"/>
    <property type="project" value="TreeGrafter"/>
</dbReference>
<gene>
    <name evidence="4" type="ORF">TEA_005146</name>
</gene>
<evidence type="ECO:0000256" key="1">
    <source>
        <dbReference type="ARBA" id="ARBA00007626"/>
    </source>
</evidence>
<evidence type="ECO:0000313" key="5">
    <source>
        <dbReference type="Proteomes" id="UP000306102"/>
    </source>
</evidence>
<dbReference type="Proteomes" id="UP000306102">
    <property type="component" value="Unassembled WGS sequence"/>
</dbReference>
<dbReference type="EMBL" id="SDRB02010375">
    <property type="protein sequence ID" value="THG06912.1"/>
    <property type="molecule type" value="Genomic_DNA"/>
</dbReference>
<accession>A0A4S4DUF7</accession>
<feature type="repeat" description="PPR" evidence="3">
    <location>
        <begin position="9"/>
        <end position="43"/>
    </location>
</feature>
<organism evidence="4 5">
    <name type="scientific">Camellia sinensis var. sinensis</name>
    <name type="common">China tea</name>
    <dbReference type="NCBI Taxonomy" id="542762"/>
    <lineage>
        <taxon>Eukaryota</taxon>
        <taxon>Viridiplantae</taxon>
        <taxon>Streptophyta</taxon>
        <taxon>Embryophyta</taxon>
        <taxon>Tracheophyta</taxon>
        <taxon>Spermatophyta</taxon>
        <taxon>Magnoliopsida</taxon>
        <taxon>eudicotyledons</taxon>
        <taxon>Gunneridae</taxon>
        <taxon>Pentapetalae</taxon>
        <taxon>asterids</taxon>
        <taxon>Ericales</taxon>
        <taxon>Theaceae</taxon>
        <taxon>Camellia</taxon>
    </lineage>
</organism>
<dbReference type="InterPro" id="IPR051114">
    <property type="entry name" value="Mito_RNA_Proc_CCM1"/>
</dbReference>